<feature type="compositionally biased region" description="Polar residues" evidence="1">
    <location>
        <begin position="115"/>
        <end position="125"/>
    </location>
</feature>
<evidence type="ECO:0000256" key="1">
    <source>
        <dbReference type="SAM" id="MobiDB-lite"/>
    </source>
</evidence>
<reference evidence="3" key="1">
    <citation type="journal article" date="2020" name="Stud. Mycol.">
        <title>101 Dothideomycetes genomes: A test case for predicting lifestyles and emergence of pathogens.</title>
        <authorList>
            <person name="Haridas S."/>
            <person name="Albert R."/>
            <person name="Binder M."/>
            <person name="Bloem J."/>
            <person name="LaButti K."/>
            <person name="Salamov A."/>
            <person name="Andreopoulos B."/>
            <person name="Baker S."/>
            <person name="Barry K."/>
            <person name="Bills G."/>
            <person name="Bluhm B."/>
            <person name="Cannon C."/>
            <person name="Castanera R."/>
            <person name="Culley D."/>
            <person name="Daum C."/>
            <person name="Ezra D."/>
            <person name="Gonzalez J."/>
            <person name="Henrissat B."/>
            <person name="Kuo A."/>
            <person name="Liang C."/>
            <person name="Lipzen A."/>
            <person name="Lutzoni F."/>
            <person name="Magnuson J."/>
            <person name="Mondo S."/>
            <person name="Nolan M."/>
            <person name="Ohm R."/>
            <person name="Pangilinan J."/>
            <person name="Park H.-J."/>
            <person name="Ramirez L."/>
            <person name="Alfaro M."/>
            <person name="Sun H."/>
            <person name="Tritt A."/>
            <person name="Yoshinaga Y."/>
            <person name="Zwiers L.-H."/>
            <person name="Turgeon B."/>
            <person name="Goodwin S."/>
            <person name="Spatafora J."/>
            <person name="Crous P."/>
            <person name="Grigoriev I."/>
        </authorList>
    </citation>
    <scope>NUCLEOTIDE SEQUENCE [LARGE SCALE GENOMIC DNA]</scope>
    <source>
        <strain evidence="3">CECT 20119</strain>
    </source>
</reference>
<dbReference type="OrthoDB" id="10355986at2759"/>
<dbReference type="EMBL" id="ML992501">
    <property type="protein sequence ID" value="KAF2228223.1"/>
    <property type="molecule type" value="Genomic_DNA"/>
</dbReference>
<accession>A0A6A6GSB2</accession>
<feature type="compositionally biased region" description="Basic and acidic residues" evidence="1">
    <location>
        <begin position="97"/>
        <end position="106"/>
    </location>
</feature>
<sequence>MDRWLCDDTGGPITERLHGHITMGWTSHNPGSGSEYLQFVSPHARPVLARCDQLFGDIVNKVVDKVEPISQQSHQSTSFLGNTLPTNHDGTVMAKQTHDQSVKSDGDSLPALDSSIGSRTEESVSTGYIRTENMRQTALAQAGPPTDPAIYMQCPFYFLNCSMHFTDCLEWKGHCNSHLKRASPPTTMNCAHCQTTASWNDHLTHLWREHKGYHNLAAVPFDKRLLMTLLKKRIIEVSKYQILLNDGKLETCKGAPLALMHNPAQERRRRDGKDRPRESRPHVARPFEPQIVDHDR</sequence>
<feature type="region of interest" description="Disordered" evidence="1">
    <location>
        <begin position="97"/>
        <end position="125"/>
    </location>
</feature>
<evidence type="ECO:0000313" key="3">
    <source>
        <dbReference type="Proteomes" id="UP000799538"/>
    </source>
</evidence>
<dbReference type="Proteomes" id="UP000799538">
    <property type="component" value="Unassembled WGS sequence"/>
</dbReference>
<dbReference type="AlphaFoldDB" id="A0A6A6GSB2"/>
<organism evidence="2 3">
    <name type="scientific">Elsinoe ampelina</name>
    <dbReference type="NCBI Taxonomy" id="302913"/>
    <lineage>
        <taxon>Eukaryota</taxon>
        <taxon>Fungi</taxon>
        <taxon>Dikarya</taxon>
        <taxon>Ascomycota</taxon>
        <taxon>Pezizomycotina</taxon>
        <taxon>Dothideomycetes</taxon>
        <taxon>Dothideomycetidae</taxon>
        <taxon>Myriangiales</taxon>
        <taxon>Elsinoaceae</taxon>
        <taxon>Elsinoe</taxon>
    </lineage>
</organism>
<feature type="compositionally biased region" description="Basic and acidic residues" evidence="1">
    <location>
        <begin position="264"/>
        <end position="281"/>
    </location>
</feature>
<keyword evidence="3" id="KW-1185">Reference proteome</keyword>
<feature type="region of interest" description="Disordered" evidence="1">
    <location>
        <begin position="258"/>
        <end position="296"/>
    </location>
</feature>
<proteinExistence type="predicted"/>
<gene>
    <name evidence="2" type="ORF">BDZ85DRAFT_278087</name>
</gene>
<evidence type="ECO:0000313" key="2">
    <source>
        <dbReference type="EMBL" id="KAF2228223.1"/>
    </source>
</evidence>
<name>A0A6A6GSB2_9PEZI</name>
<protein>
    <submittedName>
        <fullName evidence="2">Uncharacterized protein</fullName>
    </submittedName>
</protein>